<evidence type="ECO:0000256" key="6">
    <source>
        <dbReference type="ARBA" id="ARBA00023136"/>
    </source>
</evidence>
<name>A0A922CPK4_MANSE</name>
<feature type="disulfide bond" evidence="9">
    <location>
        <begin position="610"/>
        <end position="637"/>
    </location>
</feature>
<dbReference type="FunFam" id="2.60.120.290:FF:000003">
    <property type="entry name" value="Neuropilin"/>
    <property type="match status" value="1"/>
</dbReference>
<feature type="disulfide bond" evidence="10">
    <location>
        <begin position="168"/>
        <end position="177"/>
    </location>
</feature>
<accession>A0A922CPK4</accession>
<feature type="domain" description="CUB" evidence="12">
    <location>
        <begin position="2147"/>
        <end position="2271"/>
    </location>
</feature>
<evidence type="ECO:0000256" key="10">
    <source>
        <dbReference type="PROSITE-ProRule" id="PRU00076"/>
    </source>
</evidence>
<evidence type="ECO:0000256" key="1">
    <source>
        <dbReference type="ARBA" id="ARBA00004236"/>
    </source>
</evidence>
<keyword evidence="7 10" id="KW-1015">Disulfide bond</keyword>
<feature type="domain" description="EGF-like" evidence="13">
    <location>
        <begin position="142"/>
        <end position="178"/>
    </location>
</feature>
<evidence type="ECO:0000256" key="9">
    <source>
        <dbReference type="PROSITE-ProRule" id="PRU00059"/>
    </source>
</evidence>
<feature type="domain" description="CUB" evidence="12">
    <location>
        <begin position="1439"/>
        <end position="1549"/>
    </location>
</feature>
<dbReference type="Pfam" id="PF00431">
    <property type="entry name" value="CUB"/>
    <property type="match status" value="23"/>
</dbReference>
<evidence type="ECO:0000256" key="2">
    <source>
        <dbReference type="ARBA" id="ARBA00022475"/>
    </source>
</evidence>
<dbReference type="InterPro" id="IPR049883">
    <property type="entry name" value="NOTCH1_EGF-like"/>
</dbReference>
<dbReference type="FunFam" id="2.60.120.290:FF:000013">
    <property type="entry name" value="Membrane frizzled-related protein"/>
    <property type="match status" value="6"/>
</dbReference>
<dbReference type="PROSITE" id="PS00010">
    <property type="entry name" value="ASX_HYDROXYL"/>
    <property type="match status" value="2"/>
</dbReference>
<dbReference type="GO" id="GO:0005509">
    <property type="term" value="F:calcium ion binding"/>
    <property type="evidence" value="ECO:0007669"/>
    <property type="project" value="InterPro"/>
</dbReference>
<feature type="domain" description="CUB" evidence="12">
    <location>
        <begin position="2393"/>
        <end position="2518"/>
    </location>
</feature>
<dbReference type="InterPro" id="IPR001881">
    <property type="entry name" value="EGF-like_Ca-bd_dom"/>
</dbReference>
<evidence type="ECO:0000256" key="3">
    <source>
        <dbReference type="ARBA" id="ARBA00022536"/>
    </source>
</evidence>
<feature type="domain" description="CUB" evidence="12">
    <location>
        <begin position="3625"/>
        <end position="3731"/>
    </location>
</feature>
<comment type="caution">
    <text evidence="14">The sequence shown here is derived from an EMBL/GenBank/DDBJ whole genome shotgun (WGS) entry which is preliminary data.</text>
</comment>
<dbReference type="Proteomes" id="UP000791440">
    <property type="component" value="Unassembled WGS sequence"/>
</dbReference>
<dbReference type="InterPro" id="IPR009030">
    <property type="entry name" value="Growth_fac_rcpt_cys_sf"/>
</dbReference>
<sequence>MSKTLARFLLLLSFFLCLDCELYQNRPKIRTSDGDLILEAAFDKNIYLLPNGPKSRVYVGEVNILDRDASNSGGQRVPATNEDVTPYLNGPDGILQRLQRLEEKTSSVSNELSLNISLAWRNINRLNRRVTRLQVQLQHYRNDDDCHSQPCQHAGTCLNLVNGYHCLCPPNWEGKDCDIDVNECRNFAGTDLGCQNGATCLNTPGSYVCLCRSGWYGLHCTRKEKDCSGGDFEMCGHGTCVATTAGDGVRCICHQGWTTNGTSAACLTDINECEEGQGARCSVNPKVTCINLPGSFRCGQCPPGYEGDGYSCSDINECVTIPNGGCSPMVTCHNTVGSRICGSCPPSYQGDGITCTWRGSCNINHGGCHPSAQCIENIGMGGSQCICPEGTEGDGVGIQGCVISTGGNYSEPCMNNPCGTHGQCHALRVGYTCICYRGYSGAHCDVISNLCAVNPCHNGGVCRLDQTITRGYRCECTSQYTGPLCQMPLRSCGGVLDNEEGSIVYPAANTTYSHNSRCAWVIHTIPDKVINITFSKFNLEGGADCNWDFLQIHDGRSSASQLIGRFCGNEFPKGGNIISSHNNLYFWFRSDSTVAKTGFALHWTSIKPVCGGEVDASVHGQISSPGSPGKYPPNRDCYWHLTTTLGKRIQLHFFGLDIEAHNNCSHDYLEIFDGERSTDPLLNRYCNSTQPAPIHSAGSELLIHFHSDAFGSGNGFQIAFAPTEGVPGCGGYFTTEKGEIFSPSFNGSYLDNLLCEYKIKTSPDTRIKIDFKSFKLERSFKCKFDYLKIYDGPSANSQLVGKFCGVTFPQSYTSTSNTLFFIFKSDRSMSSEGFRITFKAVCQLTVQGDSGIIKSPGYPFNYPEDRVCEYVIRAAPGKSIQLKFQDFDIEDNNYYNCQYDHVEIRDGPNVNSTLLGSYCGGPEHTPPVQTSTHNYMYVKFVSDISVSGSGFYANYTTIDAECGGIYHDTTGLINHPSKSNENYKNDQKCTWLLIAPEGLHIKLTWNRFDLETMMDCGSDYVELIEIDENNENNLMGKFCGTKAPPALTSSTNRLMIKFTSDSSIGSSGFSVSYTFLDEKTHCGGMYIKTHGYIYSPGYPKHYEPNRDCAWIIEVPAGQQIKLNISEFDLERPIRNKCNLGDYLELRNGGTDTSPLIGQFCGKFKSRIITSMTNVLYLHFHSDFYLTGQGFKIEWDGSITGCGGTLTSSTGSITSPNYPNNYNENAECFYKIVVNPGSIIRISFRELDLERTYMCKDDYVEIFDGRDSTANSLGKYCAMSPALSNIVTSSNYAFIKFRSDFYLSRKGFHLDYNSVCQNNITGRYGVIESPDYPNNSPQHLDCLWNIIAPKGNKINVTFTYFNIKKTHHHPYWVSRNTHFRTCDSDYLQTKELSETEFSSKLCGNIPHYTITTKTNALQIKYATGSFPQPGFRLEWVSYGCGGHIQKNSGVLVLDRALTSAGEMECEWLLETSVGRAVSIGFNNLFMTDNTNCTMDAIEIYNGKDIASPLLSRICHVTKSWIESTDNYMLVRFIKRSTLRDAFINARFFSLTAKCGGFRQSFSGFIYSKNYPKNYDNNLDCTWTIGVPRNHRIEFSLIDLDLYSSRSVYEEADDDSSCGDYIKIYDERNSNYTNKICPNSNITKVITRNNKAYVQFVTNNYGTAKGFKIGFNTICGAVISAINDGVIANEINSYTSSCTWTIIAQKPDQKISLTITHMSLQPIFNQTCQSSFIRVYDGDDKLAPLINEYCGRKIPPMIVSAGSAITVELGTYGNNIEGHFSAHYTPLSNACGGTLTSEEGTIASPNYPRPYPADAHCEWILKTSPGNKVYITFERFDLEESEGCNEDYLEVREDFGGGKLLGVYCGNNIPTNTTVATKLYIKFHSDIRNNGGGFLIHYGFLHGNEIYGDRGEVASPLYPHLYHGTAEYSWRIETIGTKEISISVDDMEIRSYGDMCYNKLSIYDGYDESANLLKEFCGILGPTPKVLQTSSNAVYIKLFLDESNTGSMFHLTWANTDKGDEEEEDKINCGFNQTEIISPGTSKIFTSPNYPDEYSNELYCEWLFKSSPGYHLSLNFDDFHLEETSGCFADYVTIYAADTFGEWKLLKNKVCLGESVSERAIGSNYLKVIFKTDPTITNKGFKGIVTSLCGGIISDLSGTIGPRWVDMLPSNDVILKIENRCDWLIKVRPGRVIKLHFQQFNISNSATDCQVALILHNGESINSPLLGSGKFCGYEHEKRDDLITSSNAVLISYVSHFRRPLVLYSFRLHYEEQNVQCGVTTTLDIDHGWEIINSPNYPSIPLPYSECIWVINGPPGEILRIDFIDRFDLDNVDDCAMEVVEIHDGSSEFSPRLGRFCSERPGTVKTTNNVAYIKYTTQLAEPRNGFKANVSIDICGGTIVSNAGEITSPSYPHMKTLSYGSVCEWRIVGPSINILLLKPLDIDLPESETSCGTKVTIEELIPANNTITILKTICNDDNDSNFPAIESSTNEVMIKLHIGKPSEWTQLSESRGFRIKFNSSKPMCGGRISTSEGFLTTPSYPMETTLSFCQWHIKVPDKSRSVRLEILDADSQNHRIGIFNDLDFLSAIQRIPDDGDITSSNNVFESSGNTMGIYVWLSHLKSRHRFKAKFSSDSPALCGGEINGLNGSLVSPDLQRSYTCKWHYNSKAITADDGLQYDSIYVSVQLNSSVARTRCRYYDPKLNIKSNYLGQSQGLVFTRDLCGNSAESYRIPSAAIDLKATKSKTSSFYFNLEWKAQPCGGIVRVTTTVDNILKVPNNYTETLDCAWVVVVPDDNRIELKMEGSFQLECDDEYIKIYQGISKVSTLMGDFCKTQLMNDPIITNIRHIFVEYHSNVKPNTSIQITARTISDQCGGLLLSYQNIFTSPNFPKNYYANQECTWEIKANWGNRVSLNFIERFVIESADNCTKDAVIIYDWKDDQYIEVARLCGRLLPHAYNSTFNRMKVVLRTNADVNLDGFKAAWSPICGGNYIATEKEQILYSPNYPYDYSSLLDCTYEISGGDQKVTVKFLEFELEGNYPECEYDNVTLTVNGMNYFYGVYCDNELPPMLSGDSISLYFKTDRYQQYNGFKLWYKLYSCGGHVNTSTVITSNEFENYHENLNCTWIIEAPANKIVVLKFLYIDIEDSSDCTNDFLVVYDGLTKDAYNRLALLCGNMSTSATVLRSSGSALILQFITDSSYQSKGFKAEVFFTYSASVGCGGKINLTTSSTYTLKSPLMGHNVVYENYLDCQWSIRSPVDTYVKIKFQSFHIAPCKNVENQTAIGFSKCDCDFVQVLDGLNPNSLIIGTYCGHSLPLQLVSSDNTMSVRMVSDGEINSSGFEAHITVQRSICGRTSYPISNKVEQVKSPGYDSGSVPRGLHCAYQFVSAYDYVYYVVRVRVTVDLQAPENNDVEKNLCVKDKLLIAGVPNKVNTTLGQDFILQGQTNDVFYVNNFYDVTYPREIVLCGLKESTDFYVYGNIYINLVTSAETDNLNHRGVLIEVSYPGNCARNYTEPQGIIKSNYAESYDSNAPKDCYTLITAPENHTISLYFISASQNYWGQESFLEIFDGNNTNAPQLIKITTEYSNPVFSSGRYILLHNHDSDVDSSYTAHMNYDLVYMTTDKGKGCGGRLMNIIGKVTSPLYPRVYRNVNTCVWELETPSNTRLFLRFEEFDMSIKCDENYLQLVNRKGVVISTFCSETPADYTSDDNFVKLVFVTTLNNGGTGWVANFVGVV</sequence>
<feature type="domain" description="CUB" evidence="12">
    <location>
        <begin position="2870"/>
        <end position="2983"/>
    </location>
</feature>
<feature type="disulfide bond" evidence="10">
    <location>
        <begin position="368"/>
        <end position="385"/>
    </location>
</feature>
<gene>
    <name evidence="14" type="ORF">O3G_MSEX008219</name>
</gene>
<dbReference type="Pfam" id="PF00008">
    <property type="entry name" value="EGF"/>
    <property type="match status" value="1"/>
</dbReference>
<feature type="chain" id="PRO_5037482358" description="Cubilin" evidence="11">
    <location>
        <begin position="21"/>
        <end position="3732"/>
    </location>
</feature>
<feature type="domain" description="CUB" evidence="12">
    <location>
        <begin position="1673"/>
        <end position="1785"/>
    </location>
</feature>
<feature type="domain" description="CUB" evidence="12">
    <location>
        <begin position="1553"/>
        <end position="1672"/>
    </location>
</feature>
<evidence type="ECO:0000259" key="13">
    <source>
        <dbReference type="PROSITE" id="PS50026"/>
    </source>
</evidence>
<organism evidence="14 15">
    <name type="scientific">Manduca sexta</name>
    <name type="common">Tobacco hawkmoth</name>
    <name type="synonym">Tobacco hornworm</name>
    <dbReference type="NCBI Taxonomy" id="7130"/>
    <lineage>
        <taxon>Eukaryota</taxon>
        <taxon>Metazoa</taxon>
        <taxon>Ecdysozoa</taxon>
        <taxon>Arthropoda</taxon>
        <taxon>Hexapoda</taxon>
        <taxon>Insecta</taxon>
        <taxon>Pterygota</taxon>
        <taxon>Neoptera</taxon>
        <taxon>Endopterygota</taxon>
        <taxon>Lepidoptera</taxon>
        <taxon>Glossata</taxon>
        <taxon>Ditrysia</taxon>
        <taxon>Bombycoidea</taxon>
        <taxon>Sphingidae</taxon>
        <taxon>Sphinginae</taxon>
        <taxon>Sphingini</taxon>
        <taxon>Manduca</taxon>
    </lineage>
</organism>
<feature type="domain" description="CUB" evidence="12">
    <location>
        <begin position="2984"/>
        <end position="3094"/>
    </location>
</feature>
<feature type="domain" description="CUB" evidence="12">
    <location>
        <begin position="1789"/>
        <end position="1899"/>
    </location>
</feature>
<dbReference type="FunFam" id="2.60.120.290:FF:000005">
    <property type="entry name" value="Procollagen C-endopeptidase enhancer 1"/>
    <property type="match status" value="3"/>
</dbReference>
<evidence type="ECO:0000256" key="4">
    <source>
        <dbReference type="ARBA" id="ARBA00022729"/>
    </source>
</evidence>
<feature type="domain" description="CUB" evidence="12">
    <location>
        <begin position="1201"/>
        <end position="1314"/>
    </location>
</feature>
<feature type="domain" description="CUB" evidence="12">
    <location>
        <begin position="2522"/>
        <end position="2631"/>
    </location>
</feature>
<comment type="subcellular location">
    <subcellularLocation>
        <location evidence="1">Cell membrane</location>
    </subcellularLocation>
</comment>
<dbReference type="PROSITE" id="PS01187">
    <property type="entry name" value="EGF_CA"/>
    <property type="match status" value="1"/>
</dbReference>
<dbReference type="FunFam" id="2.10.25.10:FF:000260">
    <property type="entry name" value="Notch receptor 4"/>
    <property type="match status" value="1"/>
</dbReference>
<reference evidence="14" key="1">
    <citation type="journal article" date="2016" name="Insect Biochem. Mol. Biol.">
        <title>Multifaceted biological insights from a draft genome sequence of the tobacco hornworm moth, Manduca sexta.</title>
        <authorList>
            <person name="Kanost M.R."/>
            <person name="Arrese E.L."/>
            <person name="Cao X."/>
            <person name="Chen Y.R."/>
            <person name="Chellapilla S."/>
            <person name="Goldsmith M.R."/>
            <person name="Grosse-Wilde E."/>
            <person name="Heckel D.G."/>
            <person name="Herndon N."/>
            <person name="Jiang H."/>
            <person name="Papanicolaou A."/>
            <person name="Qu J."/>
            <person name="Soulages J.L."/>
            <person name="Vogel H."/>
            <person name="Walters J."/>
            <person name="Waterhouse R.M."/>
            <person name="Ahn S.J."/>
            <person name="Almeida F.C."/>
            <person name="An C."/>
            <person name="Aqrawi P."/>
            <person name="Bretschneider A."/>
            <person name="Bryant W.B."/>
            <person name="Bucks S."/>
            <person name="Chao H."/>
            <person name="Chevignon G."/>
            <person name="Christen J.M."/>
            <person name="Clarke D.F."/>
            <person name="Dittmer N.T."/>
            <person name="Ferguson L.C.F."/>
            <person name="Garavelou S."/>
            <person name="Gordon K.H.J."/>
            <person name="Gunaratna R.T."/>
            <person name="Han Y."/>
            <person name="Hauser F."/>
            <person name="He Y."/>
            <person name="Heidel-Fischer H."/>
            <person name="Hirsh A."/>
            <person name="Hu Y."/>
            <person name="Jiang H."/>
            <person name="Kalra D."/>
            <person name="Klinner C."/>
            <person name="Konig C."/>
            <person name="Kovar C."/>
            <person name="Kroll A.R."/>
            <person name="Kuwar S.S."/>
            <person name="Lee S.L."/>
            <person name="Lehman R."/>
            <person name="Li K."/>
            <person name="Li Z."/>
            <person name="Liang H."/>
            <person name="Lovelace S."/>
            <person name="Lu Z."/>
            <person name="Mansfield J.H."/>
            <person name="McCulloch K.J."/>
            <person name="Mathew T."/>
            <person name="Morton B."/>
            <person name="Muzny D.M."/>
            <person name="Neunemann D."/>
            <person name="Ongeri F."/>
            <person name="Pauchet Y."/>
            <person name="Pu L.L."/>
            <person name="Pyrousis I."/>
            <person name="Rao X.J."/>
            <person name="Redding A."/>
            <person name="Roesel C."/>
            <person name="Sanchez-Gracia A."/>
            <person name="Schaack S."/>
            <person name="Shukla A."/>
            <person name="Tetreau G."/>
            <person name="Wang Y."/>
            <person name="Xiong G.H."/>
            <person name="Traut W."/>
            <person name="Walsh T.K."/>
            <person name="Worley K.C."/>
            <person name="Wu D."/>
            <person name="Wu W."/>
            <person name="Wu Y.Q."/>
            <person name="Zhang X."/>
            <person name="Zou Z."/>
            <person name="Zucker H."/>
            <person name="Briscoe A.D."/>
            <person name="Burmester T."/>
            <person name="Clem R.J."/>
            <person name="Feyereisen R."/>
            <person name="Grimmelikhuijzen C.J.P."/>
            <person name="Hamodrakas S.J."/>
            <person name="Hansson B.S."/>
            <person name="Huguet E."/>
            <person name="Jermiin L.S."/>
            <person name="Lan Q."/>
            <person name="Lehman H.K."/>
            <person name="Lorenzen M."/>
            <person name="Merzendorfer H."/>
            <person name="Michalopoulos I."/>
            <person name="Morton D.B."/>
            <person name="Muthukrishnan S."/>
            <person name="Oakeshott J.G."/>
            <person name="Palmer W."/>
            <person name="Park Y."/>
            <person name="Passarelli A.L."/>
            <person name="Rozas J."/>
            <person name="Schwartz L.M."/>
            <person name="Smith W."/>
            <person name="Southgate A."/>
            <person name="Vilcinskas A."/>
            <person name="Vogt R."/>
            <person name="Wang P."/>
            <person name="Werren J."/>
            <person name="Yu X.Q."/>
            <person name="Zhou J.J."/>
            <person name="Brown S.J."/>
            <person name="Scherer S.E."/>
            <person name="Richards S."/>
            <person name="Blissard G.W."/>
        </authorList>
    </citation>
    <scope>NUCLEOTIDE SEQUENCE</scope>
</reference>
<dbReference type="InterPro" id="IPR000152">
    <property type="entry name" value="EGF-type_Asp/Asn_hydroxyl_site"/>
</dbReference>
<feature type="signal peptide" evidence="11">
    <location>
        <begin position="1"/>
        <end position="20"/>
    </location>
</feature>
<dbReference type="PROSITE" id="PS01186">
    <property type="entry name" value="EGF_2"/>
    <property type="match status" value="2"/>
</dbReference>
<keyword evidence="15" id="KW-1185">Reference proteome</keyword>
<keyword evidence="8" id="KW-0325">Glycoprotein</keyword>
<feature type="domain" description="CUB" evidence="12">
    <location>
        <begin position="842"/>
        <end position="958"/>
    </location>
</feature>
<feature type="domain" description="EGF-like" evidence="13">
    <location>
        <begin position="357"/>
        <end position="397"/>
    </location>
</feature>
<feature type="domain" description="CUB" evidence="12">
    <location>
        <begin position="2757"/>
        <end position="2866"/>
    </location>
</feature>
<keyword evidence="3 10" id="KW-0245">EGF-like domain</keyword>
<dbReference type="InterPro" id="IPR000859">
    <property type="entry name" value="CUB_dom"/>
</dbReference>
<keyword evidence="6" id="KW-0472">Membrane</keyword>
<evidence type="ECO:0000256" key="7">
    <source>
        <dbReference type="ARBA" id="ARBA00023157"/>
    </source>
</evidence>
<feature type="domain" description="CUB" evidence="12">
    <location>
        <begin position="3216"/>
        <end position="3344"/>
    </location>
</feature>
<dbReference type="InterPro" id="IPR035914">
    <property type="entry name" value="Sperma_CUB_dom_sf"/>
</dbReference>
<feature type="domain" description="CUB" evidence="12">
    <location>
        <begin position="2027"/>
        <end position="2146"/>
    </location>
</feature>
<feature type="domain" description="CUB" evidence="12">
    <location>
        <begin position="2275"/>
        <end position="2391"/>
    </location>
</feature>
<feature type="domain" description="CUB" evidence="12">
    <location>
        <begin position="3096"/>
        <end position="3209"/>
    </location>
</feature>
<reference evidence="14" key="2">
    <citation type="submission" date="2020-12" db="EMBL/GenBank/DDBJ databases">
        <authorList>
            <person name="Kanost M."/>
        </authorList>
    </citation>
    <scope>NUCLEOTIDE SEQUENCE</scope>
</reference>
<dbReference type="GO" id="GO:0005886">
    <property type="term" value="C:plasma membrane"/>
    <property type="evidence" value="ECO:0007669"/>
    <property type="project" value="UniProtKB-SubCell"/>
</dbReference>
<feature type="domain" description="CUB" evidence="12">
    <location>
        <begin position="610"/>
        <end position="723"/>
    </location>
</feature>
<dbReference type="PANTHER" id="PTHR24251:SF37">
    <property type="entry name" value="CUB DOMAIN-CONTAINING PROTEIN"/>
    <property type="match status" value="1"/>
</dbReference>
<feature type="domain" description="CUB" evidence="12">
    <location>
        <begin position="1900"/>
        <end position="2014"/>
    </location>
</feature>
<dbReference type="SMART" id="SM00179">
    <property type="entry name" value="EGF_CA"/>
    <property type="match status" value="5"/>
</dbReference>
<evidence type="ECO:0008006" key="16">
    <source>
        <dbReference type="Google" id="ProtNLM"/>
    </source>
</evidence>
<feature type="domain" description="CUB" evidence="12">
    <location>
        <begin position="729"/>
        <end position="841"/>
    </location>
</feature>
<feature type="disulfide bond" evidence="9">
    <location>
        <begin position="962"/>
        <end position="989"/>
    </location>
</feature>
<comment type="caution">
    <text evidence="10">Lacks conserved residue(s) required for the propagation of feature annotation.</text>
</comment>
<dbReference type="CDD" id="cd00041">
    <property type="entry name" value="CUB"/>
    <property type="match status" value="24"/>
</dbReference>
<evidence type="ECO:0000256" key="5">
    <source>
        <dbReference type="ARBA" id="ARBA00022737"/>
    </source>
</evidence>
<dbReference type="PROSITE" id="PS01180">
    <property type="entry name" value="CUB"/>
    <property type="match status" value="24"/>
</dbReference>
<dbReference type="PROSITE" id="PS00022">
    <property type="entry name" value="EGF_1"/>
    <property type="match status" value="4"/>
</dbReference>
<evidence type="ECO:0000256" key="8">
    <source>
        <dbReference type="ARBA" id="ARBA00023180"/>
    </source>
</evidence>
<feature type="domain" description="EGF-like" evidence="13">
    <location>
        <begin position="409"/>
        <end position="445"/>
    </location>
</feature>
<feature type="domain" description="CUB" evidence="12">
    <location>
        <begin position="962"/>
        <end position="1076"/>
    </location>
</feature>
<dbReference type="SMART" id="SM00181">
    <property type="entry name" value="EGF"/>
    <property type="match status" value="8"/>
</dbReference>
<dbReference type="SUPFAM" id="SSF57196">
    <property type="entry name" value="EGF/Laminin"/>
    <property type="match status" value="4"/>
</dbReference>
<dbReference type="InterPro" id="IPR000742">
    <property type="entry name" value="EGF"/>
</dbReference>
<evidence type="ECO:0000313" key="14">
    <source>
        <dbReference type="EMBL" id="KAG6453574.1"/>
    </source>
</evidence>
<evidence type="ECO:0000313" key="15">
    <source>
        <dbReference type="Proteomes" id="UP000791440"/>
    </source>
</evidence>
<dbReference type="SMART" id="SM00042">
    <property type="entry name" value="CUB"/>
    <property type="match status" value="25"/>
</dbReference>
<proteinExistence type="predicted"/>
<keyword evidence="4 11" id="KW-0732">Signal</keyword>
<feature type="domain" description="CUB" evidence="12">
    <location>
        <begin position="1082"/>
        <end position="1197"/>
    </location>
</feature>
<feature type="domain" description="CUB" evidence="12">
    <location>
        <begin position="492"/>
        <end position="606"/>
    </location>
</feature>
<dbReference type="CDD" id="cd22201">
    <property type="entry name" value="cubilin_NTD"/>
    <property type="match status" value="1"/>
</dbReference>
<feature type="domain" description="EGF-like" evidence="13">
    <location>
        <begin position="180"/>
        <end position="221"/>
    </location>
</feature>
<dbReference type="Gene3D" id="2.10.25.10">
    <property type="entry name" value="Laminin"/>
    <property type="match status" value="6"/>
</dbReference>
<dbReference type="SUPFAM" id="SSF57184">
    <property type="entry name" value="Growth factor receptor domain"/>
    <property type="match status" value="1"/>
</dbReference>
<feature type="disulfide bond" evidence="10">
    <location>
        <begin position="435"/>
        <end position="444"/>
    </location>
</feature>
<dbReference type="PROSITE" id="PS50026">
    <property type="entry name" value="EGF_3"/>
    <property type="match status" value="5"/>
</dbReference>
<feature type="disulfide bond" evidence="10">
    <location>
        <begin position="476"/>
        <end position="485"/>
    </location>
</feature>
<dbReference type="InterPro" id="IPR018097">
    <property type="entry name" value="EGF_Ca-bd_CS"/>
</dbReference>
<evidence type="ECO:0000256" key="11">
    <source>
        <dbReference type="SAM" id="SignalP"/>
    </source>
</evidence>
<keyword evidence="2" id="KW-1003">Cell membrane</keyword>
<keyword evidence="5" id="KW-0677">Repeat</keyword>
<dbReference type="FunFam" id="2.60.120.290:FF:000060">
    <property type="entry name" value="Cubilin homolog"/>
    <property type="match status" value="1"/>
</dbReference>
<dbReference type="EMBL" id="JH668446">
    <property type="protein sequence ID" value="KAG6453574.1"/>
    <property type="molecule type" value="Genomic_DNA"/>
</dbReference>
<dbReference type="Gene3D" id="2.60.120.290">
    <property type="entry name" value="Spermadhesin, CUB domain"/>
    <property type="match status" value="25"/>
</dbReference>
<dbReference type="CDD" id="cd00054">
    <property type="entry name" value="EGF_CA"/>
    <property type="match status" value="5"/>
</dbReference>
<dbReference type="FunFam" id="2.10.25.10:FF:000038">
    <property type="entry name" value="Fibrillin 2"/>
    <property type="match status" value="1"/>
</dbReference>
<dbReference type="PANTHER" id="PTHR24251">
    <property type="entry name" value="OVOCHYMASE-RELATED"/>
    <property type="match status" value="1"/>
</dbReference>
<dbReference type="SUPFAM" id="SSF49854">
    <property type="entry name" value="Spermadhesin, CUB domain"/>
    <property type="match status" value="25"/>
</dbReference>
<evidence type="ECO:0000259" key="12">
    <source>
        <dbReference type="PROSITE" id="PS01180"/>
    </source>
</evidence>
<feature type="domain" description="CUB" evidence="12">
    <location>
        <begin position="1315"/>
        <end position="1437"/>
    </location>
</feature>
<dbReference type="FunFam" id="2.10.25.10:FF:000123">
    <property type="entry name" value="Crumbs homolog 1 (Drosophila)"/>
    <property type="match status" value="1"/>
</dbReference>
<dbReference type="Pfam" id="PF07645">
    <property type="entry name" value="EGF_CA"/>
    <property type="match status" value="3"/>
</dbReference>
<feature type="disulfide bond" evidence="10">
    <location>
        <begin position="211"/>
        <end position="220"/>
    </location>
</feature>
<protein>
    <recommendedName>
        <fullName evidence="16">Cubilin</fullName>
    </recommendedName>
</protein>
<feature type="domain" description="EGF-like" evidence="13">
    <location>
        <begin position="447"/>
        <end position="486"/>
    </location>
</feature>